<dbReference type="OrthoDB" id="8582409at2"/>
<dbReference type="InterPro" id="IPR036388">
    <property type="entry name" value="WH-like_DNA-bd_sf"/>
</dbReference>
<dbReference type="GO" id="GO:0097367">
    <property type="term" value="F:carbohydrate derivative binding"/>
    <property type="evidence" value="ECO:0007669"/>
    <property type="project" value="InterPro"/>
</dbReference>
<dbReference type="EMBL" id="FNDD01000041">
    <property type="protein sequence ID" value="SDH98363.1"/>
    <property type="molecule type" value="Genomic_DNA"/>
</dbReference>
<dbReference type="InterPro" id="IPR009057">
    <property type="entry name" value="Homeodomain-like_sf"/>
</dbReference>
<organism evidence="2 3">
    <name type="scientific">Vibrio xiamenensis</name>
    <dbReference type="NCBI Taxonomy" id="861298"/>
    <lineage>
        <taxon>Bacteria</taxon>
        <taxon>Pseudomonadati</taxon>
        <taxon>Pseudomonadota</taxon>
        <taxon>Gammaproteobacteria</taxon>
        <taxon>Vibrionales</taxon>
        <taxon>Vibrionaceae</taxon>
        <taxon>Vibrio</taxon>
    </lineage>
</organism>
<dbReference type="InterPro" id="IPR047640">
    <property type="entry name" value="RpiR-like"/>
</dbReference>
<accession>A0A1G8GVG6</accession>
<dbReference type="GO" id="GO:1901135">
    <property type="term" value="P:carbohydrate derivative metabolic process"/>
    <property type="evidence" value="ECO:0007669"/>
    <property type="project" value="InterPro"/>
</dbReference>
<sequence>MIDSLNNQSEVITSAIAQKIKGLISEISVSEARVAQFILLNLEQISFETGASIAEKAAVSQITVSRFLKRAGYQGISALKEEVKKEIIAQNYTASNASLVDSFYRQSLKNEMQILMRIYEQFDSDAWQSIVGCVSSAKKVYVTGFQSIRGMAEDTARRLLFARDNVQYLSAHDGMLAEWLGLIEHPSNQKHYDVLIMLDIVPYSAESRYLCEEARKRGIQLVLITDEFCYWAEEFTSHVFHTKSKAGLFLESNWGIAMVTNMLIHCIAQETPNSEQRVKRWQMLCKGMNLF</sequence>
<dbReference type="PROSITE" id="PS51071">
    <property type="entry name" value="HTH_RPIR"/>
    <property type="match status" value="1"/>
</dbReference>
<dbReference type="RefSeq" id="WP_093279213.1">
    <property type="nucleotide sequence ID" value="NZ_FNDD01000041.1"/>
</dbReference>
<dbReference type="Gene3D" id="3.40.50.10490">
    <property type="entry name" value="Glucose-6-phosphate isomerase like protein, domain 1"/>
    <property type="match status" value="1"/>
</dbReference>
<dbReference type="STRING" id="861298.SAMN04488136_14122"/>
<dbReference type="Pfam" id="PF01418">
    <property type="entry name" value="HTH_6"/>
    <property type="match status" value="1"/>
</dbReference>
<feature type="domain" description="HTH rpiR-type" evidence="1">
    <location>
        <begin position="14"/>
        <end position="90"/>
    </location>
</feature>
<dbReference type="PANTHER" id="PTHR30514:SF18">
    <property type="entry name" value="RPIR-FAMILY TRANSCRIPTIONAL REGULATOR"/>
    <property type="match status" value="1"/>
</dbReference>
<dbReference type="PANTHER" id="PTHR30514">
    <property type="entry name" value="GLUCOKINASE"/>
    <property type="match status" value="1"/>
</dbReference>
<evidence type="ECO:0000313" key="3">
    <source>
        <dbReference type="Proteomes" id="UP000198854"/>
    </source>
</evidence>
<name>A0A1G8GVG6_9VIBR</name>
<dbReference type="GO" id="GO:0003677">
    <property type="term" value="F:DNA binding"/>
    <property type="evidence" value="ECO:0007669"/>
    <property type="project" value="InterPro"/>
</dbReference>
<dbReference type="InterPro" id="IPR046348">
    <property type="entry name" value="SIS_dom_sf"/>
</dbReference>
<dbReference type="AlphaFoldDB" id="A0A1G8GVG6"/>
<dbReference type="SUPFAM" id="SSF53697">
    <property type="entry name" value="SIS domain"/>
    <property type="match status" value="1"/>
</dbReference>
<evidence type="ECO:0000259" key="1">
    <source>
        <dbReference type="PROSITE" id="PS51071"/>
    </source>
</evidence>
<gene>
    <name evidence="2" type="ORF">SAMN04488136_14122</name>
</gene>
<dbReference type="Proteomes" id="UP000198854">
    <property type="component" value="Unassembled WGS sequence"/>
</dbReference>
<reference evidence="3" key="1">
    <citation type="submission" date="2016-10" db="EMBL/GenBank/DDBJ databases">
        <authorList>
            <person name="Varghese N."/>
            <person name="Submissions S."/>
        </authorList>
    </citation>
    <scope>NUCLEOTIDE SEQUENCE [LARGE SCALE GENOMIC DNA]</scope>
    <source>
        <strain evidence="3">CGMCC 1.10228</strain>
    </source>
</reference>
<proteinExistence type="predicted"/>
<dbReference type="GO" id="GO:0003700">
    <property type="term" value="F:DNA-binding transcription factor activity"/>
    <property type="evidence" value="ECO:0007669"/>
    <property type="project" value="InterPro"/>
</dbReference>
<protein>
    <submittedName>
        <fullName evidence="2">Transcriptional regulator, RpiR family</fullName>
    </submittedName>
</protein>
<dbReference type="InterPro" id="IPR000281">
    <property type="entry name" value="HTH_RpiR"/>
</dbReference>
<dbReference type="SUPFAM" id="SSF46689">
    <property type="entry name" value="Homeodomain-like"/>
    <property type="match status" value="1"/>
</dbReference>
<keyword evidence="3" id="KW-1185">Reference proteome</keyword>
<dbReference type="Gene3D" id="1.10.10.10">
    <property type="entry name" value="Winged helix-like DNA-binding domain superfamily/Winged helix DNA-binding domain"/>
    <property type="match status" value="1"/>
</dbReference>
<evidence type="ECO:0000313" key="2">
    <source>
        <dbReference type="EMBL" id="SDH98363.1"/>
    </source>
</evidence>